<dbReference type="AlphaFoldDB" id="A0AAD4BYN2"/>
<proteinExistence type="predicted"/>
<comment type="caution">
    <text evidence="2">The sequence shown here is derived from an EMBL/GenBank/DDBJ whole genome shotgun (WGS) entry which is preliminary data.</text>
</comment>
<protein>
    <submittedName>
        <fullName evidence="2">Uncharacterized protein</fullName>
    </submittedName>
</protein>
<dbReference type="Proteomes" id="UP001194468">
    <property type="component" value="Unassembled WGS sequence"/>
</dbReference>
<reference evidence="2" key="2">
    <citation type="journal article" date="2020" name="Nat. Commun.">
        <title>Large-scale genome sequencing of mycorrhizal fungi provides insights into the early evolution of symbiotic traits.</title>
        <authorList>
            <person name="Miyauchi S."/>
            <person name="Kiss E."/>
            <person name="Kuo A."/>
            <person name="Drula E."/>
            <person name="Kohler A."/>
            <person name="Sanchez-Garcia M."/>
            <person name="Morin E."/>
            <person name="Andreopoulos B."/>
            <person name="Barry K.W."/>
            <person name="Bonito G."/>
            <person name="Buee M."/>
            <person name="Carver A."/>
            <person name="Chen C."/>
            <person name="Cichocki N."/>
            <person name="Clum A."/>
            <person name="Culley D."/>
            <person name="Crous P.W."/>
            <person name="Fauchery L."/>
            <person name="Girlanda M."/>
            <person name="Hayes R.D."/>
            <person name="Keri Z."/>
            <person name="LaButti K."/>
            <person name="Lipzen A."/>
            <person name="Lombard V."/>
            <person name="Magnuson J."/>
            <person name="Maillard F."/>
            <person name="Murat C."/>
            <person name="Nolan M."/>
            <person name="Ohm R.A."/>
            <person name="Pangilinan J."/>
            <person name="Pereira M.F."/>
            <person name="Perotto S."/>
            <person name="Peter M."/>
            <person name="Pfister S."/>
            <person name="Riley R."/>
            <person name="Sitrit Y."/>
            <person name="Stielow J.B."/>
            <person name="Szollosi G."/>
            <person name="Zifcakova L."/>
            <person name="Stursova M."/>
            <person name="Spatafora J.W."/>
            <person name="Tedersoo L."/>
            <person name="Vaario L.M."/>
            <person name="Yamada A."/>
            <person name="Yan M."/>
            <person name="Wang P."/>
            <person name="Xu J."/>
            <person name="Bruns T."/>
            <person name="Baldrian P."/>
            <person name="Vilgalys R."/>
            <person name="Dunand C."/>
            <person name="Henrissat B."/>
            <person name="Grigoriev I.V."/>
            <person name="Hibbett D."/>
            <person name="Nagy L.G."/>
            <person name="Martin F.M."/>
        </authorList>
    </citation>
    <scope>NUCLEOTIDE SEQUENCE</scope>
    <source>
        <strain evidence="2">BED1</strain>
    </source>
</reference>
<accession>A0AAD4BYN2</accession>
<keyword evidence="3" id="KW-1185">Reference proteome</keyword>
<evidence type="ECO:0000313" key="2">
    <source>
        <dbReference type="EMBL" id="KAF8443784.1"/>
    </source>
</evidence>
<sequence>MPREAQIAYSHPPNPDDEDWDDKFKDRLQRVVRSQQLHTCTRNTCLRYDKHGQLTCKCRAPWELSDEVQLDCEGQYKPLWKNRFMNNFCPAISFTLSCNNDIKLLLNGSDTKDCMWYCTTYQSKKQGKSFNLSALMAKSLLYHETHSGHLDDIHDRNRVLIFRCQHTLNREMEFSAPQVISYLMHWGDKICSHRYVPLYWSSLQVRLQANFPELQKTRSV</sequence>
<gene>
    <name evidence="2" type="ORF">L210DRAFT_3396194</name>
</gene>
<dbReference type="EMBL" id="WHUW01000007">
    <property type="protein sequence ID" value="KAF8443784.1"/>
    <property type="molecule type" value="Genomic_DNA"/>
</dbReference>
<organism evidence="2 3">
    <name type="scientific">Boletus edulis BED1</name>
    <dbReference type="NCBI Taxonomy" id="1328754"/>
    <lineage>
        <taxon>Eukaryota</taxon>
        <taxon>Fungi</taxon>
        <taxon>Dikarya</taxon>
        <taxon>Basidiomycota</taxon>
        <taxon>Agaricomycotina</taxon>
        <taxon>Agaricomycetes</taxon>
        <taxon>Agaricomycetidae</taxon>
        <taxon>Boletales</taxon>
        <taxon>Boletineae</taxon>
        <taxon>Boletaceae</taxon>
        <taxon>Boletoideae</taxon>
        <taxon>Boletus</taxon>
    </lineage>
</organism>
<name>A0AAD4BYN2_BOLED</name>
<reference evidence="2" key="1">
    <citation type="submission" date="2019-10" db="EMBL/GenBank/DDBJ databases">
        <authorList>
            <consortium name="DOE Joint Genome Institute"/>
            <person name="Kuo A."/>
            <person name="Miyauchi S."/>
            <person name="Kiss E."/>
            <person name="Drula E."/>
            <person name="Kohler A."/>
            <person name="Sanchez-Garcia M."/>
            <person name="Andreopoulos B."/>
            <person name="Barry K.W."/>
            <person name="Bonito G."/>
            <person name="Buee M."/>
            <person name="Carver A."/>
            <person name="Chen C."/>
            <person name="Cichocki N."/>
            <person name="Clum A."/>
            <person name="Culley D."/>
            <person name="Crous P.W."/>
            <person name="Fauchery L."/>
            <person name="Girlanda M."/>
            <person name="Hayes R."/>
            <person name="Keri Z."/>
            <person name="LaButti K."/>
            <person name="Lipzen A."/>
            <person name="Lombard V."/>
            <person name="Magnuson J."/>
            <person name="Maillard F."/>
            <person name="Morin E."/>
            <person name="Murat C."/>
            <person name="Nolan M."/>
            <person name="Ohm R."/>
            <person name="Pangilinan J."/>
            <person name="Pereira M."/>
            <person name="Perotto S."/>
            <person name="Peter M."/>
            <person name="Riley R."/>
            <person name="Sitrit Y."/>
            <person name="Stielow B."/>
            <person name="Szollosi G."/>
            <person name="Zifcakova L."/>
            <person name="Stursova M."/>
            <person name="Spatafora J.W."/>
            <person name="Tedersoo L."/>
            <person name="Vaario L.-M."/>
            <person name="Yamada A."/>
            <person name="Yan M."/>
            <person name="Wang P."/>
            <person name="Xu J."/>
            <person name="Bruns T."/>
            <person name="Baldrian P."/>
            <person name="Vilgalys R."/>
            <person name="Henrissat B."/>
            <person name="Grigoriev I.V."/>
            <person name="Hibbett D."/>
            <person name="Nagy L.G."/>
            <person name="Martin F.M."/>
        </authorList>
    </citation>
    <scope>NUCLEOTIDE SEQUENCE</scope>
    <source>
        <strain evidence="2">BED1</strain>
    </source>
</reference>
<evidence type="ECO:0000256" key="1">
    <source>
        <dbReference type="SAM" id="MobiDB-lite"/>
    </source>
</evidence>
<evidence type="ECO:0000313" key="3">
    <source>
        <dbReference type="Proteomes" id="UP001194468"/>
    </source>
</evidence>
<feature type="region of interest" description="Disordered" evidence="1">
    <location>
        <begin position="1"/>
        <end position="20"/>
    </location>
</feature>